<dbReference type="Proteomes" id="UP000245956">
    <property type="component" value="Unassembled WGS sequence"/>
</dbReference>
<evidence type="ECO:0000313" key="1">
    <source>
        <dbReference type="EMBL" id="PWI75395.1"/>
    </source>
</evidence>
<gene>
    <name evidence="1" type="ORF">PCL_06053</name>
</gene>
<organism evidence="1 2">
    <name type="scientific">Purpureocillium lilacinum</name>
    <name type="common">Paecilomyces lilacinus</name>
    <dbReference type="NCBI Taxonomy" id="33203"/>
    <lineage>
        <taxon>Eukaryota</taxon>
        <taxon>Fungi</taxon>
        <taxon>Dikarya</taxon>
        <taxon>Ascomycota</taxon>
        <taxon>Pezizomycotina</taxon>
        <taxon>Sordariomycetes</taxon>
        <taxon>Hypocreomycetidae</taxon>
        <taxon>Hypocreales</taxon>
        <taxon>Ophiocordycipitaceae</taxon>
        <taxon>Purpureocillium</taxon>
    </lineage>
</organism>
<accession>A0A2U3ELL5</accession>
<dbReference type="AlphaFoldDB" id="A0A2U3ELL5"/>
<comment type="caution">
    <text evidence="1">The sequence shown here is derived from an EMBL/GenBank/DDBJ whole genome shotgun (WGS) entry which is preliminary data.</text>
</comment>
<sequence length="249" mass="27374">MRLPCNPCRRAHSSGNLQTACMPRTAPVSKLLHKANARYPPGLDIAKMPLADKTTTTMPPAGIAAPPPRVFHWNQRQISPSLNSRAFVVCRDGASTRATFRSVASVAADESKIDEVVGRRRSRTLAELIEVPPSIFNFPPVRYRATSTRSTARLPARPRFPIRRCFYFWPPRRPPYPHTAKSARSLAAELAVPRAKFQCQPVACVWHPAVSIGLVLELSPARASLDCTLAISSIQGWRYVGSGIGAARD</sequence>
<evidence type="ECO:0000313" key="2">
    <source>
        <dbReference type="Proteomes" id="UP000245956"/>
    </source>
</evidence>
<name>A0A2U3ELL5_PURLI</name>
<dbReference type="EMBL" id="LCWV01000002">
    <property type="protein sequence ID" value="PWI75395.1"/>
    <property type="molecule type" value="Genomic_DNA"/>
</dbReference>
<protein>
    <submittedName>
        <fullName evidence="1">Uncharacterized protein</fullName>
    </submittedName>
</protein>
<proteinExistence type="predicted"/>
<reference evidence="1 2" key="1">
    <citation type="journal article" date="2016" name="Front. Microbiol.">
        <title>Genome and transcriptome sequences reveal the specific parasitism of the nematophagous Purpureocillium lilacinum 36-1.</title>
        <authorList>
            <person name="Xie J."/>
            <person name="Li S."/>
            <person name="Mo C."/>
            <person name="Xiao X."/>
            <person name="Peng D."/>
            <person name="Wang G."/>
            <person name="Xiao Y."/>
        </authorList>
    </citation>
    <scope>NUCLEOTIDE SEQUENCE [LARGE SCALE GENOMIC DNA]</scope>
    <source>
        <strain evidence="1 2">36-1</strain>
    </source>
</reference>